<reference evidence="2" key="1">
    <citation type="submission" date="2023-08" db="EMBL/GenBank/DDBJ databases">
        <title>WGS of pathogenic bacterial species, Los Angeles County Public Health Laboratories.</title>
        <authorList>
            <person name="Garrigues J.M."/>
            <person name="Green N.M."/>
        </authorList>
    </citation>
    <scope>NUCLEOTIDE SEQUENCE</scope>
    <source>
        <strain evidence="2">LACPHL-BACT-2023-00068</strain>
    </source>
</reference>
<organism evidence="2 3">
    <name type="scientific">Pluralibacter gergoviae</name>
    <name type="common">Enterobacter gergoviae</name>
    <dbReference type="NCBI Taxonomy" id="61647"/>
    <lineage>
        <taxon>Bacteria</taxon>
        <taxon>Pseudomonadati</taxon>
        <taxon>Pseudomonadota</taxon>
        <taxon>Gammaproteobacteria</taxon>
        <taxon>Enterobacterales</taxon>
        <taxon>Enterobacteriaceae</taxon>
        <taxon>Pluralibacter</taxon>
    </lineage>
</organism>
<keyword evidence="1" id="KW-0812">Transmembrane</keyword>
<name>A0AAW8HTG1_PLUGE</name>
<feature type="transmembrane region" description="Helical" evidence="1">
    <location>
        <begin position="94"/>
        <end position="114"/>
    </location>
</feature>
<keyword evidence="1" id="KW-0472">Membrane</keyword>
<feature type="transmembrane region" description="Helical" evidence="1">
    <location>
        <begin position="12"/>
        <end position="33"/>
    </location>
</feature>
<dbReference type="EMBL" id="JAVDNV010000011">
    <property type="protein sequence ID" value="MDQ2310529.1"/>
    <property type="molecule type" value="Genomic_DNA"/>
</dbReference>
<dbReference type="GeneID" id="61384297"/>
<feature type="transmembrane region" description="Helical" evidence="1">
    <location>
        <begin position="53"/>
        <end position="73"/>
    </location>
</feature>
<evidence type="ECO:0000256" key="1">
    <source>
        <dbReference type="SAM" id="Phobius"/>
    </source>
</evidence>
<evidence type="ECO:0000313" key="2">
    <source>
        <dbReference type="EMBL" id="MDQ2310529.1"/>
    </source>
</evidence>
<feature type="transmembrane region" description="Helical" evidence="1">
    <location>
        <begin position="120"/>
        <end position="137"/>
    </location>
</feature>
<proteinExistence type="predicted"/>
<dbReference type="AlphaFoldDB" id="A0AAW8HTG1"/>
<dbReference type="Proteomes" id="UP001236270">
    <property type="component" value="Unassembled WGS sequence"/>
</dbReference>
<keyword evidence="1" id="KW-1133">Transmembrane helix</keyword>
<sequence>MNTMKINIPLTTLATGIALLSGIIYIYGLWIRFEIPTSTLLNFINFSDIIKSSLYPLALISIIIFIDIPKFIKVHNGSLRESNNKKSWANKSKLKDRIALMIILVGICILYLYAKDFPNAASFVILLITFSASYYISDLESLINIQSNIKNHSIKISLLIPFFAFHYGTTQSAIIKEDPDVMVIAKDSHCENLPLAFIAAYSDKVFAYNKTNNSICIVSADSVELNTSKNPEKQKSS</sequence>
<dbReference type="RefSeq" id="WP_146144439.1">
    <property type="nucleotide sequence ID" value="NZ_CBCSIS010000034.1"/>
</dbReference>
<accession>A0AAW8HTG1</accession>
<protein>
    <submittedName>
        <fullName evidence="2">Uncharacterized protein</fullName>
    </submittedName>
</protein>
<gene>
    <name evidence="2" type="ORF">RBJ30_15675</name>
</gene>
<evidence type="ECO:0000313" key="3">
    <source>
        <dbReference type="Proteomes" id="UP001236270"/>
    </source>
</evidence>
<comment type="caution">
    <text evidence="2">The sequence shown here is derived from an EMBL/GenBank/DDBJ whole genome shotgun (WGS) entry which is preliminary data.</text>
</comment>